<dbReference type="Pfam" id="PF01012">
    <property type="entry name" value="ETF"/>
    <property type="match status" value="2"/>
</dbReference>
<dbReference type="Proteomes" id="UP000546917">
    <property type="component" value="Unassembled WGS sequence"/>
</dbReference>
<evidence type="ECO:0000259" key="1">
    <source>
        <dbReference type="SMART" id="SM00893"/>
    </source>
</evidence>
<dbReference type="PANTHER" id="PTHR21294">
    <property type="entry name" value="ELECTRON TRANSFER FLAVOPROTEIN BETA-SUBUNIT"/>
    <property type="match status" value="1"/>
</dbReference>
<dbReference type="EMBL" id="JABGBP010000191">
    <property type="protein sequence ID" value="NOL60331.1"/>
    <property type="molecule type" value="Genomic_DNA"/>
</dbReference>
<evidence type="ECO:0000313" key="2">
    <source>
        <dbReference type="EMBL" id="ARD85038.1"/>
    </source>
</evidence>
<dbReference type="PANTHER" id="PTHR21294:SF17">
    <property type="entry name" value="PROTEIN FIXA"/>
    <property type="match status" value="1"/>
</dbReference>
<dbReference type="Gene3D" id="3.40.50.620">
    <property type="entry name" value="HUPs"/>
    <property type="match status" value="2"/>
</dbReference>
<sequence length="608" mass="66629">MKGINIVVSVKQVPDADDLRIDPVTNNLVREGVPAIINPPDLHAIEEALRLKEKYGGTVSIVSMGPPKGDITLRESVAMGADNVYLVTDAAMVGSDTWATSYTISRSIEKIGKPDIILFGRRALDGETQQVGPQTAMWLGIPEVAYTDKIIDIDMETKIARLQRTTEFDTETVEVKMPFVATITENSNSPREATLEGMIKSITFPVTRYSKTDINADPKMIGLAASPTKVIRVRPPPKMRNPEIIKNEDLNKTVDFLISKIKGSLTGMKAMEEAYQKPEPVTKVEDSIWVYIDHFDGELNKTSLEILGAARRVADLMSTKLGAIIIGTGDENLIDEAFKYGADEAYYCETDNAKRYDNDIYTQALGMMINKYKPNSLFFPGTYNSRELAATTAIKVNTGLIADCIIFDVDEKGQLQATRPDFGGKETSTIICPNNKPVMVTTRAGVFSALPERDFKGKVIKDKLEKPVSRFKITDYKNIEKTNALAAAQVVVGVGRGIVNKDNIKLAEDLAKKIGGIVGVSKPLADSDWYPKDRQVGQTGTTIKPNLYIAMGISGAIQHLVGIQGSKRIIAINSDPDAQIFENCDYGVVGDIFQIVPELIKKIGDLNA</sequence>
<dbReference type="AlphaFoldDB" id="A0A1V0N4H6"/>
<dbReference type="RefSeq" id="WP_009886266.1">
    <property type="nucleotide sequence ID" value="NZ_CP015363.1"/>
</dbReference>
<dbReference type="InterPro" id="IPR033947">
    <property type="entry name" value="ETF_alpha_N"/>
</dbReference>
<name>A0A1V0N4H6_9ARCH</name>
<dbReference type="CDD" id="cd01715">
    <property type="entry name" value="ETF_alpha"/>
    <property type="match status" value="1"/>
</dbReference>
<dbReference type="InterPro" id="IPR014729">
    <property type="entry name" value="Rossmann-like_a/b/a_fold"/>
</dbReference>
<dbReference type="InterPro" id="IPR014730">
    <property type="entry name" value="ETF_a/b_N"/>
</dbReference>
<feature type="domain" description="Electron transfer flavoprotein alpha/beta-subunit N-terminal" evidence="1">
    <location>
        <begin position="25"/>
        <end position="218"/>
    </location>
</feature>
<dbReference type="GeneID" id="16024391"/>
<dbReference type="Gene3D" id="3.40.50.1220">
    <property type="entry name" value="TPP-binding domain"/>
    <property type="match status" value="1"/>
</dbReference>
<reference evidence="2 4" key="1">
    <citation type="submission" date="2011-10" db="EMBL/GenBank/DDBJ databases">
        <title>Metabolic and evolutionary patterns in the extreme acidophile Ferroplasma acidiphilum.</title>
        <authorList>
            <person name="Golyshina O.V."/>
            <person name="Kozyavkin S.A."/>
            <person name="Tatusov R.L."/>
            <person name="Slesarev A.I."/>
            <person name="Golyshin P.N."/>
        </authorList>
    </citation>
    <scope>NUCLEOTIDE SEQUENCE [LARGE SCALE GENOMIC DNA]</scope>
    <source>
        <strain evidence="2">Berkeley</strain>
        <strain evidence="4">Y</strain>
    </source>
</reference>
<dbReference type="InterPro" id="IPR018206">
    <property type="entry name" value="ETF_asu_C_CS"/>
</dbReference>
<dbReference type="OrthoDB" id="307696at2157"/>
<dbReference type="PROSITE" id="PS00696">
    <property type="entry name" value="ETF_ALPHA"/>
    <property type="match status" value="1"/>
</dbReference>
<dbReference type="InterPro" id="IPR029035">
    <property type="entry name" value="DHS-like_NAD/FAD-binding_dom"/>
</dbReference>
<dbReference type="Proteomes" id="UP000192050">
    <property type="component" value="Chromosome"/>
</dbReference>
<dbReference type="GO" id="GO:0009055">
    <property type="term" value="F:electron transfer activity"/>
    <property type="evidence" value="ECO:0007669"/>
    <property type="project" value="InterPro"/>
</dbReference>
<dbReference type="Pfam" id="PF00766">
    <property type="entry name" value="ETF_alpha"/>
    <property type="match status" value="1"/>
</dbReference>
<dbReference type="CDD" id="cd01714">
    <property type="entry name" value="ETF_beta"/>
    <property type="match status" value="1"/>
</dbReference>
<dbReference type="InterPro" id="IPR033948">
    <property type="entry name" value="ETF_beta_N"/>
</dbReference>
<proteinExistence type="predicted"/>
<dbReference type="SUPFAM" id="SSF52402">
    <property type="entry name" value="Adenine nucleotide alpha hydrolases-like"/>
    <property type="match status" value="2"/>
</dbReference>
<reference evidence="3 5" key="2">
    <citation type="submission" date="2020-05" db="EMBL/GenBank/DDBJ databases">
        <authorList>
            <person name="Zhang R."/>
        </authorList>
    </citation>
    <scope>NUCLEOTIDE SEQUENCE [LARGE SCALE GENOMIC DNA]</scope>
    <source>
        <strain evidence="3 5">DSM 28986</strain>
    </source>
</reference>
<dbReference type="SUPFAM" id="SSF52467">
    <property type="entry name" value="DHS-like NAD/FAD-binding domain"/>
    <property type="match status" value="1"/>
</dbReference>
<evidence type="ECO:0000313" key="4">
    <source>
        <dbReference type="Proteomes" id="UP000192050"/>
    </source>
</evidence>
<dbReference type="EMBL" id="CP015363">
    <property type="protein sequence ID" value="ARD85038.1"/>
    <property type="molecule type" value="Genomic_DNA"/>
</dbReference>
<evidence type="ECO:0000313" key="3">
    <source>
        <dbReference type="EMBL" id="NOL60331.1"/>
    </source>
</evidence>
<protein>
    <submittedName>
        <fullName evidence="2">Electron transfer flavoprotein alpha and beta-subunit</fullName>
    </submittedName>
    <submittedName>
        <fullName evidence="3">Electron transfer flavoprotein subunit alpha</fullName>
    </submittedName>
</protein>
<accession>A0A1V0N4H6</accession>
<dbReference type="InterPro" id="IPR012255">
    <property type="entry name" value="ETF_b"/>
</dbReference>
<dbReference type="STRING" id="74969.FAD_1162"/>
<feature type="domain" description="Electron transfer flavoprotein alpha/beta-subunit N-terminal" evidence="1">
    <location>
        <begin position="288"/>
        <end position="475"/>
    </location>
</feature>
<organism evidence="2 4">
    <name type="scientific">Ferroplasma acidiphilum</name>
    <dbReference type="NCBI Taxonomy" id="74969"/>
    <lineage>
        <taxon>Archaea</taxon>
        <taxon>Methanobacteriati</taxon>
        <taxon>Thermoplasmatota</taxon>
        <taxon>Thermoplasmata</taxon>
        <taxon>Thermoplasmatales</taxon>
        <taxon>Ferroplasmaceae</taxon>
        <taxon>Ferroplasma</taxon>
    </lineage>
</organism>
<dbReference type="InterPro" id="IPR014731">
    <property type="entry name" value="ETF_asu_C"/>
</dbReference>
<evidence type="ECO:0000313" key="5">
    <source>
        <dbReference type="Proteomes" id="UP000546917"/>
    </source>
</evidence>
<dbReference type="SMART" id="SM00893">
    <property type="entry name" value="ETF"/>
    <property type="match status" value="2"/>
</dbReference>
<keyword evidence="4" id="KW-1185">Reference proteome</keyword>
<dbReference type="KEGG" id="fai:FAD_1162"/>
<gene>
    <name evidence="2" type="ORF">FAD_1162</name>
    <name evidence="3" type="ORF">HLB00_05720</name>
</gene>